<keyword evidence="1" id="KW-1133">Transmembrane helix</keyword>
<sequence length="68" mass="7186">MLFLTAVLAEVEHAQLPVPTWVYGLVALVIFAALGFVLWSFRDVANRHSAKANAYAAAHGGASSHGGH</sequence>
<evidence type="ECO:0008006" key="4">
    <source>
        <dbReference type="Google" id="ProtNLM"/>
    </source>
</evidence>
<keyword evidence="3" id="KW-1185">Reference proteome</keyword>
<dbReference type="STRING" id="670052.PA27867_1943"/>
<keyword evidence="1" id="KW-0472">Membrane</keyword>
<organism evidence="2 3">
    <name type="scientific">Cryobacterium arcticum</name>
    <dbReference type="NCBI Taxonomy" id="670052"/>
    <lineage>
        <taxon>Bacteria</taxon>
        <taxon>Bacillati</taxon>
        <taxon>Actinomycetota</taxon>
        <taxon>Actinomycetes</taxon>
        <taxon>Micrococcales</taxon>
        <taxon>Microbacteriaceae</taxon>
        <taxon>Cryobacterium</taxon>
    </lineage>
</organism>
<evidence type="ECO:0000313" key="2">
    <source>
        <dbReference type="EMBL" id="ANP72896.1"/>
    </source>
</evidence>
<dbReference type="RefSeq" id="WP_066595868.1">
    <property type="nucleotide sequence ID" value="NZ_CP016282.1"/>
</dbReference>
<reference evidence="2 3" key="1">
    <citation type="submission" date="2016-06" db="EMBL/GenBank/DDBJ databases">
        <title>Genome sequencing of Cryobacterium arcticum PAMC 27867.</title>
        <authorList>
            <person name="Lee J."/>
            <person name="Kim O.-S."/>
        </authorList>
    </citation>
    <scope>NUCLEOTIDE SEQUENCE [LARGE SCALE GENOMIC DNA]</scope>
    <source>
        <strain evidence="2 3">PAMC 27867</strain>
    </source>
</reference>
<protein>
    <recommendedName>
        <fullName evidence="4">4-hydroxybenzoate polyprenyltransferase</fullName>
    </recommendedName>
</protein>
<dbReference type="AlphaFoldDB" id="A0A1B1BK30"/>
<dbReference type="OrthoDB" id="5149460at2"/>
<keyword evidence="1" id="KW-0812">Transmembrane</keyword>
<dbReference type="KEGG" id="cart:PA27867_1943"/>
<proteinExistence type="predicted"/>
<dbReference type="EMBL" id="CP016282">
    <property type="protein sequence ID" value="ANP72896.1"/>
    <property type="molecule type" value="Genomic_DNA"/>
</dbReference>
<name>A0A1B1BK30_9MICO</name>
<evidence type="ECO:0000313" key="3">
    <source>
        <dbReference type="Proteomes" id="UP000092582"/>
    </source>
</evidence>
<evidence type="ECO:0000256" key="1">
    <source>
        <dbReference type="SAM" id="Phobius"/>
    </source>
</evidence>
<dbReference type="Proteomes" id="UP000092582">
    <property type="component" value="Chromosome 1"/>
</dbReference>
<feature type="transmembrane region" description="Helical" evidence="1">
    <location>
        <begin position="20"/>
        <end position="41"/>
    </location>
</feature>
<gene>
    <name evidence="2" type="ORF">PA27867_1943</name>
</gene>
<accession>A0A1B1BK30</accession>